<name>A0A9W4UEI0_9PLEO</name>
<gene>
    <name evidence="1" type="ORF">PDIGIT_LOCUS7571</name>
</gene>
<organism evidence="1 2">
    <name type="scientific">Periconia digitata</name>
    <dbReference type="NCBI Taxonomy" id="1303443"/>
    <lineage>
        <taxon>Eukaryota</taxon>
        <taxon>Fungi</taxon>
        <taxon>Dikarya</taxon>
        <taxon>Ascomycota</taxon>
        <taxon>Pezizomycotina</taxon>
        <taxon>Dothideomycetes</taxon>
        <taxon>Pleosporomycetidae</taxon>
        <taxon>Pleosporales</taxon>
        <taxon>Massarineae</taxon>
        <taxon>Periconiaceae</taxon>
        <taxon>Periconia</taxon>
    </lineage>
</organism>
<dbReference type="AlphaFoldDB" id="A0A9W4UEI0"/>
<protein>
    <submittedName>
        <fullName evidence="1">Uncharacterized protein</fullName>
    </submittedName>
</protein>
<accession>A0A9W4UEI0</accession>
<sequence length="81" mass="9251">MCLLHLQHLLRSRSTTKHPVGRELLALGKLTSQQPHGFLLHPLHRRTQVHKRYHAPLPFNPTFSNIQLLTARSHPYGGGSF</sequence>
<comment type="caution">
    <text evidence="1">The sequence shown here is derived from an EMBL/GenBank/DDBJ whole genome shotgun (WGS) entry which is preliminary data.</text>
</comment>
<evidence type="ECO:0000313" key="2">
    <source>
        <dbReference type="Proteomes" id="UP001152607"/>
    </source>
</evidence>
<reference evidence="1" key="1">
    <citation type="submission" date="2023-01" db="EMBL/GenBank/DDBJ databases">
        <authorList>
            <person name="Van Ghelder C."/>
            <person name="Rancurel C."/>
        </authorList>
    </citation>
    <scope>NUCLEOTIDE SEQUENCE</scope>
    <source>
        <strain evidence="1">CNCM I-4278</strain>
    </source>
</reference>
<proteinExistence type="predicted"/>
<dbReference type="Proteomes" id="UP001152607">
    <property type="component" value="Unassembled WGS sequence"/>
</dbReference>
<dbReference type="EMBL" id="CAOQHR010000005">
    <property type="protein sequence ID" value="CAI6334510.1"/>
    <property type="molecule type" value="Genomic_DNA"/>
</dbReference>
<evidence type="ECO:0000313" key="1">
    <source>
        <dbReference type="EMBL" id="CAI6334510.1"/>
    </source>
</evidence>
<keyword evidence="2" id="KW-1185">Reference proteome</keyword>